<dbReference type="EMBL" id="JACHBX010000006">
    <property type="protein sequence ID" value="MBB6136535.1"/>
    <property type="molecule type" value="Genomic_DNA"/>
</dbReference>
<dbReference type="InterPro" id="IPR006533">
    <property type="entry name" value="T6SS_Vgr_RhsGE"/>
</dbReference>
<dbReference type="InterPro" id="IPR037026">
    <property type="entry name" value="Vgr_OB-fold_dom_sf"/>
</dbReference>
<dbReference type="SUPFAM" id="SSF69279">
    <property type="entry name" value="Phage tail proteins"/>
    <property type="match status" value="2"/>
</dbReference>
<dbReference type="Pfam" id="PF10106">
    <property type="entry name" value="DUF2345"/>
    <property type="match status" value="1"/>
</dbReference>
<accession>A0A7W9X4Y4</accession>
<sequence length="1051" mass="112004">MNSPSDLAGASLIDALFGVKLSQHARLITIASSQDSALPQALVAERFTGREAVNELFSFDVDALSKSTDLDLTSFIGEELTITLLQPDGSRRAWHGLCTDASWLGADGGLARYRLHLQPALALLGLRRDSYIFQDKDARDLIGELLADYPQVRHSFDVAQALAVRPIWTQYRESDLGFLQRVLAAEGLSWRFEHDQEGDEPAEGGAAHARHRIVFFDSQAALPATPGGDTLRFHGVRASDTDDAIDRFAAQRRVAANAVSISSWDPAQLMAPAAEQLTSLDIGEMPSLSIYDGSAERRHDNKAFADAHSRVMLQALELDNKQFEGAGAVRRMAAGHGFTLTQHDGYADGDNSFKTLWVKHEARNNLKPALGEALSRLTGLAEAGAATLLQFSDEALEPGTYRNRFGCVREAVAIVPRAAAARFAGASLGPQTAIVVGLPETINTTTREHQVRIQFAWQRGVGAISGGLTHDTDEKGNAPGNDASGTWVRVAEALAGPNWGSQFTPRIGTEVLVDFIEGDMDRPLVVAQLYTGSDTPPFSAGVDTGINHAGVISGMHSNNFDGGGFNQWVLDDTSGQLRTRLATSSAGTQLNLGYLVQQAAGSAQRGAYRGTGFELRTDAWAVVRGGEGVLMSATARAQQGSSVTSTQLDSSEAIGLLRSAGELGTTLLNAATGQKALSSKEALQAQVEMIEQVDPKQKGKFGSGVGGQDALKATAGSRDADADAPVEKFGAPLVLMEAPSSINWATPASTVVFAGGQLQWTTQADLHMAAAYTVASVSANATGLFTHDGGIQAVAANGPVSLQAHNDQLEILADNSITVVSVNDAIKIEAHEKIVVQAGQSSVTLEGGNITFACPGNFTVKGGQHIFEGGSNSPLSLQPLPLPTELPKEPISARVIIDRQLQDAIAGAGGMSLPYKFLDNSGALIAQGTLDSHGATERIFPNALTDYKLLLGETGEWQKIEHDDTDDGVCGCGHTDEHGQDEKNDHEIEDRLQVHEQQESSYDTAQYDEFDETPGDIVTPIANDESFARYLLDQLVFTDKDILQAIKEGEV</sequence>
<dbReference type="Pfam" id="PF13296">
    <property type="entry name" value="T6SS_Vgr"/>
    <property type="match status" value="1"/>
</dbReference>
<evidence type="ECO:0000313" key="7">
    <source>
        <dbReference type="Proteomes" id="UP000540787"/>
    </source>
</evidence>
<evidence type="ECO:0000256" key="2">
    <source>
        <dbReference type="SAM" id="MobiDB-lite"/>
    </source>
</evidence>
<dbReference type="InterPro" id="IPR017847">
    <property type="entry name" value="T6SS_RhsGE_Vgr_subset"/>
</dbReference>
<feature type="domain" description="Gp5/Type VI secretion system Vgr protein OB-fold" evidence="3">
    <location>
        <begin position="482"/>
        <end position="530"/>
    </location>
</feature>
<dbReference type="RefSeq" id="WP_370660885.1">
    <property type="nucleotide sequence ID" value="NZ_JACHBX010000006.1"/>
</dbReference>
<dbReference type="Gene3D" id="2.30.110.50">
    <property type="match status" value="1"/>
</dbReference>
<dbReference type="Gene3D" id="4.10.220.110">
    <property type="match status" value="1"/>
</dbReference>
<evidence type="ECO:0000313" key="6">
    <source>
        <dbReference type="EMBL" id="MBB6136535.1"/>
    </source>
</evidence>
<evidence type="ECO:0000256" key="1">
    <source>
        <dbReference type="ARBA" id="ARBA00005558"/>
    </source>
</evidence>
<name>A0A7W9X4Y4_9BURK</name>
<proteinExistence type="inferred from homology"/>
<protein>
    <submittedName>
        <fullName evidence="6">Type VI secretion system secreted protein VgrG</fullName>
    </submittedName>
</protein>
<dbReference type="Proteomes" id="UP000540787">
    <property type="component" value="Unassembled WGS sequence"/>
</dbReference>
<dbReference type="InterPro" id="IPR006531">
    <property type="entry name" value="Gp5/Vgr_OB"/>
</dbReference>
<dbReference type="NCBIfam" id="TIGR01646">
    <property type="entry name" value="vgr_GE"/>
    <property type="match status" value="1"/>
</dbReference>
<comment type="similarity">
    <text evidence="1">Belongs to the VgrG protein family.</text>
</comment>
<feature type="domain" description="DUF2345" evidence="4">
    <location>
        <begin position="723"/>
        <end position="870"/>
    </location>
</feature>
<dbReference type="InterPro" id="IPR028244">
    <property type="entry name" value="T6SS_Rhs_Vgr_dom"/>
</dbReference>
<reference evidence="6 7" key="1">
    <citation type="submission" date="2020-08" db="EMBL/GenBank/DDBJ databases">
        <title>The Agave Microbiome: Exploring the role of microbial communities in plant adaptations to desert environments.</title>
        <authorList>
            <person name="Partida-Martinez L.P."/>
        </authorList>
    </citation>
    <scope>NUCLEOTIDE SEQUENCE [LARGE SCALE GENOMIC DNA]</scope>
    <source>
        <strain evidence="6 7">AT3.2</strain>
    </source>
</reference>
<dbReference type="SUPFAM" id="SSF69255">
    <property type="entry name" value="gp5 N-terminal domain-like"/>
    <property type="match status" value="1"/>
</dbReference>
<evidence type="ECO:0000259" key="4">
    <source>
        <dbReference type="Pfam" id="PF10106"/>
    </source>
</evidence>
<dbReference type="Pfam" id="PF04717">
    <property type="entry name" value="Phage_base_V"/>
    <property type="match status" value="1"/>
</dbReference>
<feature type="compositionally biased region" description="Basic and acidic residues" evidence="2">
    <location>
        <begin position="974"/>
        <end position="983"/>
    </location>
</feature>
<dbReference type="NCBIfam" id="TIGR03361">
    <property type="entry name" value="VI_Rhs_Vgr"/>
    <property type="match status" value="1"/>
</dbReference>
<dbReference type="Gene3D" id="3.55.50.10">
    <property type="entry name" value="Baseplate protein-like domains"/>
    <property type="match status" value="1"/>
</dbReference>
<evidence type="ECO:0000259" key="3">
    <source>
        <dbReference type="Pfam" id="PF04717"/>
    </source>
</evidence>
<evidence type="ECO:0000259" key="5">
    <source>
        <dbReference type="Pfam" id="PF13296"/>
    </source>
</evidence>
<feature type="domain" description="Putative type VI secretion system Rhs element associated Vgr" evidence="5">
    <location>
        <begin position="559"/>
        <end position="671"/>
    </location>
</feature>
<dbReference type="InterPro" id="IPR018769">
    <property type="entry name" value="VgrG2_DUF2345"/>
</dbReference>
<keyword evidence="7" id="KW-1185">Reference proteome</keyword>
<dbReference type="Pfam" id="PF05954">
    <property type="entry name" value="Phage_GPD"/>
    <property type="match status" value="1"/>
</dbReference>
<gene>
    <name evidence="6" type="ORF">HD842_004713</name>
</gene>
<dbReference type="AlphaFoldDB" id="A0A7W9X4Y4"/>
<dbReference type="Gene3D" id="2.40.50.230">
    <property type="entry name" value="Gp5 N-terminal domain"/>
    <property type="match status" value="1"/>
</dbReference>
<comment type="caution">
    <text evidence="6">The sequence shown here is derived from an EMBL/GenBank/DDBJ whole genome shotgun (WGS) entry which is preliminary data.</text>
</comment>
<feature type="region of interest" description="Disordered" evidence="2">
    <location>
        <begin position="960"/>
        <end position="983"/>
    </location>
</feature>
<organism evidence="6 7">
    <name type="scientific">Massilia aurea</name>
    <dbReference type="NCBI Taxonomy" id="373040"/>
    <lineage>
        <taxon>Bacteria</taxon>
        <taxon>Pseudomonadati</taxon>
        <taxon>Pseudomonadota</taxon>
        <taxon>Betaproteobacteria</taxon>
        <taxon>Burkholderiales</taxon>
        <taxon>Oxalobacteraceae</taxon>
        <taxon>Telluria group</taxon>
        <taxon>Massilia</taxon>
    </lineage>
</organism>